<sequence>MYDDDDDDDCEDGIRLEHQDDEVLWIFDEHLPWKLRTVLPVGALFGLKYAVTNQGLMMVSTPVHLLLQSTDLVWTMLWAYTINGECIDYVGLTSLLGCVSGTVMLSTQVVSNDREVPRRYRDDTILAILMNLLSPLLLGLCIATLRSACVELQRETNRVGGRVSSVEITALKLLVSSPVALVLATLFEGSWLQAFRDLSVPTRLGVIGSSLPILAYQVNCTYLTAITSAISVGLVGQLKIVPQWIAAVLLSTPTGGYLLGGWNAAGTMVTIVSASGYAVHNWVTYNSEHLKDPPERSNATVSMSAESNPNEAASRSTGVDPETSNLCRQQAGSNHPRATQHGNDWCVALQNRLQKLAKVTTRSTLGEFMRSMSQPAS</sequence>
<comment type="caution">
    <text evidence="3">The sequence shown here is derived from an EMBL/GenBank/DDBJ whole genome shotgun (WGS) entry which is preliminary data.</text>
</comment>
<reference evidence="3 4" key="1">
    <citation type="journal article" date="2012" name="Genome Biol.">
        <title>Genome and low-iron response of an oceanic diatom adapted to chronic iron limitation.</title>
        <authorList>
            <person name="Lommer M."/>
            <person name="Specht M."/>
            <person name="Roy A.S."/>
            <person name="Kraemer L."/>
            <person name="Andreson R."/>
            <person name="Gutowska M.A."/>
            <person name="Wolf J."/>
            <person name="Bergner S.V."/>
            <person name="Schilhabel M.B."/>
            <person name="Klostermeier U.C."/>
            <person name="Beiko R.G."/>
            <person name="Rosenstiel P."/>
            <person name="Hippler M."/>
            <person name="Laroche J."/>
        </authorList>
    </citation>
    <scope>NUCLEOTIDE SEQUENCE [LARGE SCALE GENOMIC DNA]</scope>
    <source>
        <strain evidence="3 4">CCMP1005</strain>
    </source>
</reference>
<proteinExistence type="predicted"/>
<evidence type="ECO:0000313" key="3">
    <source>
        <dbReference type="EMBL" id="EJK61122.1"/>
    </source>
</evidence>
<feature type="transmembrane region" description="Helical" evidence="2">
    <location>
        <begin position="87"/>
        <end position="105"/>
    </location>
</feature>
<organism evidence="3 4">
    <name type="scientific">Thalassiosira oceanica</name>
    <name type="common">Marine diatom</name>
    <dbReference type="NCBI Taxonomy" id="159749"/>
    <lineage>
        <taxon>Eukaryota</taxon>
        <taxon>Sar</taxon>
        <taxon>Stramenopiles</taxon>
        <taxon>Ochrophyta</taxon>
        <taxon>Bacillariophyta</taxon>
        <taxon>Coscinodiscophyceae</taxon>
        <taxon>Thalassiosirophycidae</taxon>
        <taxon>Thalassiosirales</taxon>
        <taxon>Thalassiosiraceae</taxon>
        <taxon>Thalassiosira</taxon>
    </lineage>
</organism>
<dbReference type="OrthoDB" id="43802at2759"/>
<dbReference type="AlphaFoldDB" id="K0SS43"/>
<evidence type="ECO:0000256" key="2">
    <source>
        <dbReference type="SAM" id="Phobius"/>
    </source>
</evidence>
<dbReference type="eggNOG" id="ENOG502QZE0">
    <property type="taxonomic scope" value="Eukaryota"/>
</dbReference>
<feature type="region of interest" description="Disordered" evidence="1">
    <location>
        <begin position="289"/>
        <end position="340"/>
    </location>
</feature>
<keyword evidence="2" id="KW-1133">Transmembrane helix</keyword>
<keyword evidence="2" id="KW-0472">Membrane</keyword>
<protein>
    <recommendedName>
        <fullName evidence="5">Sugar phosphate transporter domain-containing protein</fullName>
    </recommendedName>
</protein>
<dbReference type="Proteomes" id="UP000266841">
    <property type="component" value="Unassembled WGS sequence"/>
</dbReference>
<keyword evidence="2" id="KW-0812">Transmembrane</keyword>
<name>K0SS43_THAOC</name>
<evidence type="ECO:0000313" key="4">
    <source>
        <dbReference type="Proteomes" id="UP000266841"/>
    </source>
</evidence>
<evidence type="ECO:0000256" key="1">
    <source>
        <dbReference type="SAM" id="MobiDB-lite"/>
    </source>
</evidence>
<evidence type="ECO:0008006" key="5">
    <source>
        <dbReference type="Google" id="ProtNLM"/>
    </source>
</evidence>
<feature type="transmembrane region" description="Helical" evidence="2">
    <location>
        <begin position="125"/>
        <end position="148"/>
    </location>
</feature>
<keyword evidence="4" id="KW-1185">Reference proteome</keyword>
<dbReference type="EMBL" id="AGNL01020383">
    <property type="protein sequence ID" value="EJK61122.1"/>
    <property type="molecule type" value="Genomic_DNA"/>
</dbReference>
<accession>K0SS43</accession>
<gene>
    <name evidence="3" type="ORF">THAOC_18441</name>
</gene>
<feature type="compositionally biased region" description="Polar residues" evidence="1">
    <location>
        <begin position="297"/>
        <end position="340"/>
    </location>
</feature>